<keyword evidence="3" id="KW-1185">Reference proteome</keyword>
<feature type="domain" description="Cyclodeaminase/cyclohydrolase" evidence="1">
    <location>
        <begin position="7"/>
        <end position="186"/>
    </location>
</feature>
<dbReference type="eggNOG" id="COG3404">
    <property type="taxonomic scope" value="Bacteria"/>
</dbReference>
<evidence type="ECO:0000259" key="1">
    <source>
        <dbReference type="Pfam" id="PF04961"/>
    </source>
</evidence>
<reference evidence="2 3" key="1">
    <citation type="submission" date="2007-01" db="EMBL/GenBank/DDBJ databases">
        <title>Annotation of the draft genome assembly of Thermosinus carboxydivorans Nor1.</title>
        <authorList>
            <consortium name="US DOE Joint Genome Institute (JGI-ORNL)"/>
            <person name="Larimer F."/>
            <person name="Land M."/>
            <person name="Hauser L."/>
        </authorList>
    </citation>
    <scope>NUCLEOTIDE SEQUENCE [LARGE SCALE GENOMIC DNA]</scope>
    <source>
        <strain evidence="2 3">Nor1</strain>
    </source>
</reference>
<dbReference type="EMBL" id="AAWL01000003">
    <property type="protein sequence ID" value="EAX48377.1"/>
    <property type="molecule type" value="Genomic_DNA"/>
</dbReference>
<name>A1HNL8_9FIRM</name>
<sequence length="216" mass="22997">MLLRELSIHEFAAQLASRQPAPGGGSAAAVSGLLGVSLLEMVVNLSLGRPDLAEYADMLVERQKGLAVLHKKLEELIDRDADAFSAVIAAYGLPKATAEEKEARAAQIQQALRQAAEVPTEVARAALESLEIGKSLLGKINAHVVSDLMIGVLLSYNAVTAALLNTAINLPALRDQAVVAALRGQIHVLRTAADELYKTVADEVYSTETFAVMRMD</sequence>
<keyword evidence="2" id="KW-0808">Transferase</keyword>
<dbReference type="Gene3D" id="1.20.120.680">
    <property type="entry name" value="Formiminotetrahydrofolate cyclodeaminase monomer, up-and-down helical bundle"/>
    <property type="match status" value="1"/>
</dbReference>
<organism evidence="2 3">
    <name type="scientific">Thermosinus carboxydivorans Nor1</name>
    <dbReference type="NCBI Taxonomy" id="401526"/>
    <lineage>
        <taxon>Bacteria</taxon>
        <taxon>Bacillati</taxon>
        <taxon>Bacillota</taxon>
        <taxon>Negativicutes</taxon>
        <taxon>Selenomonadales</taxon>
        <taxon>Sporomusaceae</taxon>
        <taxon>Thermosinus</taxon>
    </lineage>
</organism>
<dbReference type="InterPro" id="IPR036178">
    <property type="entry name" value="Formintransfe-cycloase-like_sf"/>
</dbReference>
<protein>
    <submittedName>
        <fullName evidence="2">Formiminotransferase-cyclodeaminase</fullName>
    </submittedName>
</protein>
<gene>
    <name evidence="2" type="ORF">TcarDRAFT_2327</name>
</gene>
<dbReference type="AlphaFoldDB" id="A1HNL8"/>
<proteinExistence type="predicted"/>
<dbReference type="SUPFAM" id="SSF101262">
    <property type="entry name" value="Methenyltetrahydrofolate cyclohydrolase-like"/>
    <property type="match status" value="1"/>
</dbReference>
<dbReference type="InterPro" id="IPR007044">
    <property type="entry name" value="Cyclodeamin/CycHdrlase"/>
</dbReference>
<accession>A1HNL8</accession>
<dbReference type="Pfam" id="PF04961">
    <property type="entry name" value="FTCD_C"/>
    <property type="match status" value="1"/>
</dbReference>
<dbReference type="GO" id="GO:0016740">
    <property type="term" value="F:transferase activity"/>
    <property type="evidence" value="ECO:0007669"/>
    <property type="project" value="UniProtKB-KW"/>
</dbReference>
<evidence type="ECO:0000313" key="3">
    <source>
        <dbReference type="Proteomes" id="UP000005139"/>
    </source>
</evidence>
<evidence type="ECO:0000313" key="2">
    <source>
        <dbReference type="EMBL" id="EAX48377.1"/>
    </source>
</evidence>
<comment type="caution">
    <text evidence="2">The sequence shown here is derived from an EMBL/GenBank/DDBJ whole genome shotgun (WGS) entry which is preliminary data.</text>
</comment>
<dbReference type="Proteomes" id="UP000005139">
    <property type="component" value="Unassembled WGS sequence"/>
</dbReference>
<reference evidence="2 3" key="2">
    <citation type="submission" date="2007-01" db="EMBL/GenBank/DDBJ databases">
        <title>Sequencing of the draft genome and assembly of Thermosinus carboxydivorans Nor1.</title>
        <authorList>
            <consortium name="US DOE Joint Genome Institute (JGI-PGF)"/>
            <person name="Copeland A."/>
            <person name="Lucas S."/>
            <person name="Lapidus A."/>
            <person name="Barry K."/>
            <person name="Glavina del Rio T."/>
            <person name="Dalin E."/>
            <person name="Tice H."/>
            <person name="Bruce D."/>
            <person name="Pitluck S."/>
            <person name="Richardson P."/>
        </authorList>
    </citation>
    <scope>NUCLEOTIDE SEQUENCE [LARGE SCALE GENOMIC DNA]</scope>
    <source>
        <strain evidence="2 3">Nor1</strain>
    </source>
</reference>